<evidence type="ECO:0000313" key="4">
    <source>
        <dbReference type="Proteomes" id="UP000063147"/>
    </source>
</evidence>
<dbReference type="Pfam" id="PF05016">
    <property type="entry name" value="ParE_toxin"/>
    <property type="match status" value="1"/>
</dbReference>
<reference evidence="3 4" key="1">
    <citation type="submission" date="2015-09" db="EMBL/GenBank/DDBJ databases">
        <authorList>
            <person name="Jackson K.R."/>
            <person name="Lunt B.L."/>
            <person name="Fisher J.N.B."/>
            <person name="Gardner A.V."/>
            <person name="Bailey M.E."/>
            <person name="Deus L.M."/>
            <person name="Earl A.S."/>
            <person name="Gibby P.D."/>
            <person name="Hartmann K.A."/>
            <person name="Liu J.E."/>
            <person name="Manci A.M."/>
            <person name="Nielsen D.A."/>
            <person name="Solomon M.B."/>
            <person name="Breakwell D.P."/>
            <person name="Burnett S.H."/>
            <person name="Grose J.H."/>
        </authorList>
    </citation>
    <scope>NUCLEOTIDE SEQUENCE [LARGE SCALE GENOMIC DNA]</scope>
    <source>
        <strain evidence="3 4">KCOM 1279</strain>
    </source>
</reference>
<dbReference type="GeneID" id="79810887"/>
<dbReference type="Gene3D" id="3.30.2310.20">
    <property type="entry name" value="RelE-like"/>
    <property type="match status" value="1"/>
</dbReference>
<protein>
    <submittedName>
        <fullName evidence="3">Pirin</fullName>
    </submittedName>
</protein>
<evidence type="ECO:0000256" key="1">
    <source>
        <dbReference type="ARBA" id="ARBA00006226"/>
    </source>
</evidence>
<dbReference type="EMBL" id="CP012713">
    <property type="protein sequence ID" value="ALF16785.1"/>
    <property type="molecule type" value="Genomic_DNA"/>
</dbReference>
<dbReference type="PATRIC" id="fig|76859.3.peg.115"/>
<keyword evidence="2" id="KW-1277">Toxin-antitoxin system</keyword>
<sequence length="98" mass="11623">MKHYKVIKTDDFKKDFKKLDNSIQILILKYIKKLENSTDPKAYGKQLSGNLAGEYSFRVSDYRILAIIEDNEFKIYAIKIGHRSKVYDIQEIQYNLKK</sequence>
<evidence type="ECO:0000256" key="2">
    <source>
        <dbReference type="ARBA" id="ARBA00022649"/>
    </source>
</evidence>
<dbReference type="PANTHER" id="PTHR35601:SF1">
    <property type="entry name" value="TOXIN RELE"/>
    <property type="match status" value="1"/>
</dbReference>
<dbReference type="OrthoDB" id="9805098at2"/>
<dbReference type="InterPro" id="IPR007712">
    <property type="entry name" value="RelE/ParE_toxin"/>
</dbReference>
<name>A0A0M4RMH4_9FUSO</name>
<evidence type="ECO:0000313" key="3">
    <source>
        <dbReference type="EMBL" id="ALF16785.1"/>
    </source>
</evidence>
<dbReference type="Proteomes" id="UP000063147">
    <property type="component" value="Chromosome"/>
</dbReference>
<organism evidence="3">
    <name type="scientific">Fusobacterium animalis</name>
    <dbReference type="NCBI Taxonomy" id="76859"/>
    <lineage>
        <taxon>Bacteria</taxon>
        <taxon>Fusobacteriati</taxon>
        <taxon>Fusobacteriota</taxon>
        <taxon>Fusobacteriia</taxon>
        <taxon>Fusobacteriales</taxon>
        <taxon>Fusobacteriaceae</taxon>
        <taxon>Fusobacterium</taxon>
    </lineage>
</organism>
<dbReference type="NCBIfam" id="TIGR02385">
    <property type="entry name" value="RelE_StbE"/>
    <property type="match status" value="1"/>
</dbReference>
<dbReference type="PANTHER" id="PTHR35601">
    <property type="entry name" value="TOXIN RELE"/>
    <property type="match status" value="1"/>
</dbReference>
<dbReference type="SUPFAM" id="SSF143011">
    <property type="entry name" value="RelE-like"/>
    <property type="match status" value="1"/>
</dbReference>
<proteinExistence type="inferred from homology"/>
<dbReference type="AlphaFoldDB" id="A0A0M4RMH4"/>
<dbReference type="RefSeq" id="WP_008702655.1">
    <property type="nucleotide sequence ID" value="NZ_CP012713.1"/>
</dbReference>
<accession>A0A0M4RMH4</accession>
<gene>
    <name evidence="3" type="ORF">RN98_00580</name>
</gene>
<comment type="similarity">
    <text evidence="1">Belongs to the RelE toxin family.</text>
</comment>
<dbReference type="InterPro" id="IPR035093">
    <property type="entry name" value="RelE/ParE_toxin_dom_sf"/>
</dbReference>